<evidence type="ECO:0000256" key="1">
    <source>
        <dbReference type="ARBA" id="ARBA00008857"/>
    </source>
</evidence>
<dbReference type="Pfam" id="PF00589">
    <property type="entry name" value="Phage_integrase"/>
    <property type="match status" value="1"/>
</dbReference>
<keyword evidence="6" id="KW-1185">Reference proteome</keyword>
<feature type="domain" description="Tyr recombinase" evidence="4">
    <location>
        <begin position="242"/>
        <end position="434"/>
    </location>
</feature>
<evidence type="ECO:0000256" key="3">
    <source>
        <dbReference type="ARBA" id="ARBA00023172"/>
    </source>
</evidence>
<sequence length="459" mass="53504">MPVSLSIELDTRRMKKRTGAYPVKLLVVHDSVPQRYQTIYDLSKEDFKKLSAPRLSSDLQKARDSLKDMLRSAETAAKEIRPFAFNEFERYFITANPLFKPRKQKQQNVEANSGEFDFSPYEGKFPILKESHPRADCISVVFAWYVKNLIKEGRIGSALNYQNTYYSLKKFQGNAQFVDVTPGYLRQYEKWMRDRNCSKSTVGINLRPLRSIYNLAIDEFNLIPRKNYPFGRRKYLIPTSKNIKKALAQDDISKIYYYDTDNIEYSQARDYWLFFFFANGMNPKDAALLRYRNIQGEFIVFERAKTQLTTRNDPKPITVYITEDIQAIIDRWGNKDKSPTNYIFPILQLGMTPLEEHYAIKAFVKFVNDRMAKICEELNIRKATTIYTRHTYSTFMKRSGASTEFIQEALGHADKSTTENYLDSFEKDVKKEFAGKLISFKKTTPPEKIEVAEVAVKVS</sequence>
<dbReference type="GO" id="GO:0006310">
    <property type="term" value="P:DNA recombination"/>
    <property type="evidence" value="ECO:0007669"/>
    <property type="project" value="UniProtKB-KW"/>
</dbReference>
<keyword evidence="2" id="KW-0238">DNA-binding</keyword>
<accession>A0A562SPF2</accession>
<dbReference type="Proteomes" id="UP000316778">
    <property type="component" value="Unassembled WGS sequence"/>
</dbReference>
<dbReference type="InterPro" id="IPR010998">
    <property type="entry name" value="Integrase_recombinase_N"/>
</dbReference>
<keyword evidence="3" id="KW-0233">DNA recombination</keyword>
<evidence type="ECO:0000259" key="4">
    <source>
        <dbReference type="PROSITE" id="PS51898"/>
    </source>
</evidence>
<dbReference type="InterPro" id="IPR025269">
    <property type="entry name" value="SAM-like_dom"/>
</dbReference>
<dbReference type="GO" id="GO:0015074">
    <property type="term" value="P:DNA integration"/>
    <property type="evidence" value="ECO:0007669"/>
    <property type="project" value="InterPro"/>
</dbReference>
<protein>
    <submittedName>
        <fullName evidence="5">Site-specific recombinase XerD</fullName>
    </submittedName>
</protein>
<evidence type="ECO:0000256" key="2">
    <source>
        <dbReference type="ARBA" id="ARBA00023125"/>
    </source>
</evidence>
<dbReference type="PROSITE" id="PS51898">
    <property type="entry name" value="TYR_RECOMBINASE"/>
    <property type="match status" value="1"/>
</dbReference>
<dbReference type="GO" id="GO:0003677">
    <property type="term" value="F:DNA binding"/>
    <property type="evidence" value="ECO:0007669"/>
    <property type="project" value="UniProtKB-KW"/>
</dbReference>
<organism evidence="5 6">
    <name type="scientific">Chitinophaga japonensis</name>
    <name type="common">Flexibacter japonensis</name>
    <dbReference type="NCBI Taxonomy" id="104662"/>
    <lineage>
        <taxon>Bacteria</taxon>
        <taxon>Pseudomonadati</taxon>
        <taxon>Bacteroidota</taxon>
        <taxon>Chitinophagia</taxon>
        <taxon>Chitinophagales</taxon>
        <taxon>Chitinophagaceae</taxon>
        <taxon>Chitinophaga</taxon>
    </lineage>
</organism>
<dbReference type="InterPro" id="IPR011010">
    <property type="entry name" value="DNA_brk_join_enz"/>
</dbReference>
<dbReference type="Gene3D" id="1.10.150.130">
    <property type="match status" value="1"/>
</dbReference>
<proteinExistence type="inferred from homology"/>
<evidence type="ECO:0000313" key="6">
    <source>
        <dbReference type="Proteomes" id="UP000316778"/>
    </source>
</evidence>
<gene>
    <name evidence="5" type="ORF">LX66_5140</name>
</gene>
<dbReference type="InterPro" id="IPR002104">
    <property type="entry name" value="Integrase_catalytic"/>
</dbReference>
<comment type="caution">
    <text evidence="5">The sequence shown here is derived from an EMBL/GenBank/DDBJ whole genome shotgun (WGS) entry which is preliminary data.</text>
</comment>
<evidence type="ECO:0000313" key="5">
    <source>
        <dbReference type="EMBL" id="TWI82566.1"/>
    </source>
</evidence>
<dbReference type="PANTHER" id="PTHR30349:SF64">
    <property type="entry name" value="PROPHAGE INTEGRASE INTD-RELATED"/>
    <property type="match status" value="1"/>
</dbReference>
<dbReference type="Pfam" id="PF13102">
    <property type="entry name" value="Phage_int_SAM_5"/>
    <property type="match status" value="1"/>
</dbReference>
<dbReference type="PANTHER" id="PTHR30349">
    <property type="entry name" value="PHAGE INTEGRASE-RELATED"/>
    <property type="match status" value="1"/>
</dbReference>
<dbReference type="EMBL" id="VLLG01000006">
    <property type="protein sequence ID" value="TWI82566.1"/>
    <property type="molecule type" value="Genomic_DNA"/>
</dbReference>
<dbReference type="Gene3D" id="1.10.443.10">
    <property type="entry name" value="Intergrase catalytic core"/>
    <property type="match status" value="1"/>
</dbReference>
<dbReference type="InterPro" id="IPR013762">
    <property type="entry name" value="Integrase-like_cat_sf"/>
</dbReference>
<dbReference type="AlphaFoldDB" id="A0A562SPF2"/>
<reference evidence="5 6" key="1">
    <citation type="journal article" date="2013" name="Stand. Genomic Sci.">
        <title>Genomic Encyclopedia of Type Strains, Phase I: The one thousand microbial genomes (KMG-I) project.</title>
        <authorList>
            <person name="Kyrpides N.C."/>
            <person name="Woyke T."/>
            <person name="Eisen J.A."/>
            <person name="Garrity G."/>
            <person name="Lilburn T.G."/>
            <person name="Beck B.J."/>
            <person name="Whitman W.B."/>
            <person name="Hugenholtz P."/>
            <person name="Klenk H.P."/>
        </authorList>
    </citation>
    <scope>NUCLEOTIDE SEQUENCE [LARGE SCALE GENOMIC DNA]</scope>
    <source>
        <strain evidence="5 6">DSM 13484</strain>
    </source>
</reference>
<dbReference type="InterPro" id="IPR050090">
    <property type="entry name" value="Tyrosine_recombinase_XerCD"/>
</dbReference>
<comment type="similarity">
    <text evidence="1">Belongs to the 'phage' integrase family.</text>
</comment>
<dbReference type="SUPFAM" id="SSF56349">
    <property type="entry name" value="DNA breaking-rejoining enzymes"/>
    <property type="match status" value="1"/>
</dbReference>
<name>A0A562SPF2_CHIJA</name>